<feature type="domain" description="FAD dependent oxidoreductase" evidence="6">
    <location>
        <begin position="102"/>
        <end position="334"/>
    </location>
</feature>
<dbReference type="Gene3D" id="3.30.9.10">
    <property type="entry name" value="D-Amino Acid Oxidase, subunit A, domain 2"/>
    <property type="match status" value="1"/>
</dbReference>
<comment type="caution">
    <text evidence="7">The sequence shown here is derived from an EMBL/GenBank/DDBJ whole genome shotgun (WGS) entry which is preliminary data.</text>
</comment>
<dbReference type="OrthoDB" id="2219495at2759"/>
<comment type="cofactor">
    <cofactor evidence="1">
        <name>FAD</name>
        <dbReference type="ChEBI" id="CHEBI:57692"/>
    </cofactor>
</comment>
<evidence type="ECO:0000256" key="2">
    <source>
        <dbReference type="ARBA" id="ARBA00010989"/>
    </source>
</evidence>
<dbReference type="Gene3D" id="3.50.50.60">
    <property type="entry name" value="FAD/NAD(P)-binding domain"/>
    <property type="match status" value="1"/>
</dbReference>
<dbReference type="InterPro" id="IPR006076">
    <property type="entry name" value="FAD-dep_OxRdtase"/>
</dbReference>
<organism evidence="7 8">
    <name type="scientific">Collybiopsis confluens</name>
    <dbReference type="NCBI Taxonomy" id="2823264"/>
    <lineage>
        <taxon>Eukaryota</taxon>
        <taxon>Fungi</taxon>
        <taxon>Dikarya</taxon>
        <taxon>Basidiomycota</taxon>
        <taxon>Agaricomycotina</taxon>
        <taxon>Agaricomycetes</taxon>
        <taxon>Agaricomycetidae</taxon>
        <taxon>Agaricales</taxon>
        <taxon>Marasmiineae</taxon>
        <taxon>Omphalotaceae</taxon>
        <taxon>Collybiopsis</taxon>
    </lineage>
</organism>
<dbReference type="Pfam" id="PF01266">
    <property type="entry name" value="DAO"/>
    <property type="match status" value="1"/>
</dbReference>
<evidence type="ECO:0000256" key="1">
    <source>
        <dbReference type="ARBA" id="ARBA00001974"/>
    </source>
</evidence>
<dbReference type="GO" id="GO:0008115">
    <property type="term" value="F:sarcosine oxidase activity"/>
    <property type="evidence" value="ECO:0007669"/>
    <property type="project" value="TreeGrafter"/>
</dbReference>
<dbReference type="GO" id="GO:0050660">
    <property type="term" value="F:flavin adenine dinucleotide binding"/>
    <property type="evidence" value="ECO:0007669"/>
    <property type="project" value="InterPro"/>
</dbReference>
<dbReference type="SUPFAM" id="SSF51905">
    <property type="entry name" value="FAD/NAD(P)-binding domain"/>
    <property type="match status" value="1"/>
</dbReference>
<evidence type="ECO:0000256" key="4">
    <source>
        <dbReference type="ARBA" id="ARBA00022827"/>
    </source>
</evidence>
<proteinExistence type="inferred from homology"/>
<dbReference type="PANTHER" id="PTHR10961:SF46">
    <property type="entry name" value="PEROXISOMAL SARCOSINE OXIDASE"/>
    <property type="match status" value="1"/>
</dbReference>
<dbReference type="InterPro" id="IPR036188">
    <property type="entry name" value="FAD/NAD-bd_sf"/>
</dbReference>
<evidence type="ECO:0000313" key="7">
    <source>
        <dbReference type="EMBL" id="KAF5383448.1"/>
    </source>
</evidence>
<keyword evidence="8" id="KW-1185">Reference proteome</keyword>
<name>A0A8H5HHH7_9AGAR</name>
<evidence type="ECO:0000313" key="8">
    <source>
        <dbReference type="Proteomes" id="UP000518752"/>
    </source>
</evidence>
<dbReference type="InterPro" id="IPR045170">
    <property type="entry name" value="MTOX"/>
</dbReference>
<dbReference type="SUPFAM" id="SSF54373">
    <property type="entry name" value="FAD-linked reductases, C-terminal domain"/>
    <property type="match status" value="1"/>
</dbReference>
<keyword evidence="4" id="KW-0274">FAD</keyword>
<protein>
    <recommendedName>
        <fullName evidence="6">FAD dependent oxidoreductase domain-containing protein</fullName>
    </recommendedName>
</protein>
<keyword evidence="5" id="KW-0560">Oxidoreductase</keyword>
<dbReference type="EMBL" id="JAACJN010000047">
    <property type="protein sequence ID" value="KAF5383448.1"/>
    <property type="molecule type" value="Genomic_DNA"/>
</dbReference>
<comment type="similarity">
    <text evidence="2">Belongs to the MSOX/MTOX family.</text>
</comment>
<dbReference type="GO" id="GO:0004657">
    <property type="term" value="F:proline dehydrogenase activity"/>
    <property type="evidence" value="ECO:0007669"/>
    <property type="project" value="TreeGrafter"/>
</dbReference>
<reference evidence="7 8" key="1">
    <citation type="journal article" date="2020" name="ISME J.">
        <title>Uncovering the hidden diversity of litter-decomposition mechanisms in mushroom-forming fungi.</title>
        <authorList>
            <person name="Floudas D."/>
            <person name="Bentzer J."/>
            <person name="Ahren D."/>
            <person name="Johansson T."/>
            <person name="Persson P."/>
            <person name="Tunlid A."/>
        </authorList>
    </citation>
    <scope>NUCLEOTIDE SEQUENCE [LARGE SCALE GENOMIC DNA]</scope>
    <source>
        <strain evidence="7 8">CBS 406.79</strain>
    </source>
</reference>
<gene>
    <name evidence="7" type="ORF">D9757_006120</name>
</gene>
<dbReference type="PANTHER" id="PTHR10961">
    <property type="entry name" value="PEROXISOMAL SARCOSINE OXIDASE"/>
    <property type="match status" value="1"/>
</dbReference>
<evidence type="ECO:0000256" key="5">
    <source>
        <dbReference type="ARBA" id="ARBA00023002"/>
    </source>
</evidence>
<dbReference type="GO" id="GO:0050031">
    <property type="term" value="F:L-pipecolate oxidase activity"/>
    <property type="evidence" value="ECO:0007669"/>
    <property type="project" value="TreeGrafter"/>
</dbReference>
<dbReference type="Proteomes" id="UP000518752">
    <property type="component" value="Unassembled WGS sequence"/>
</dbReference>
<evidence type="ECO:0000259" key="6">
    <source>
        <dbReference type="Pfam" id="PF01266"/>
    </source>
</evidence>
<sequence>MFRRFDCLSLAQTRISRGYAYRALWGLPAKDGSSNDINRIVRTSYSDPFYAKLAKEAIQSWRDDAVDIWEDSYHESGVLVMGSSKYANEAYMNDSRKAYALKRYINYDGGWADAGKATYLLTKKVISLGGKLILGKQATELVKKDGVTEGVKCHDGAVIACSLVILATGPWTPSILPELGHQEKSIATGQPMAMVQLSKEEADRYRGIPVFLNFSSGFYCFPPTDKNLVKMAIHSPGVTHTVDGISTPRTVMTHPDGLLIPSSYAQQLRNEFAQVFPELAKKPFSNTRLCWYNDSPDGDWIIGHHPKNSSILFATGGSGHAFKFFPVIGRIVADAVQGVLDPELVRKFALDRNIEHIDESRDGTGMVREELDVSRLSGPQRSQM</sequence>
<dbReference type="AlphaFoldDB" id="A0A8H5HHH7"/>
<accession>A0A8H5HHH7</accession>
<keyword evidence="3" id="KW-0285">Flavoprotein</keyword>
<evidence type="ECO:0000256" key="3">
    <source>
        <dbReference type="ARBA" id="ARBA00022630"/>
    </source>
</evidence>